<dbReference type="InterPro" id="IPR027843">
    <property type="entry name" value="DUF4440"/>
</dbReference>
<evidence type="ECO:0000259" key="2">
    <source>
        <dbReference type="Pfam" id="PF14534"/>
    </source>
</evidence>
<evidence type="ECO:0000313" key="3">
    <source>
        <dbReference type="EMBL" id="RIV23340.1"/>
    </source>
</evidence>
<dbReference type="OrthoDB" id="1177502at2"/>
<dbReference type="EMBL" id="QXED01000003">
    <property type="protein sequence ID" value="RIV23340.1"/>
    <property type="molecule type" value="Genomic_DNA"/>
</dbReference>
<feature type="chain" id="PRO_5019236380" evidence="1">
    <location>
        <begin position="20"/>
        <end position="148"/>
    </location>
</feature>
<evidence type="ECO:0000313" key="4">
    <source>
        <dbReference type="Proteomes" id="UP000283523"/>
    </source>
</evidence>
<dbReference type="Proteomes" id="UP000283523">
    <property type="component" value="Unassembled WGS sequence"/>
</dbReference>
<dbReference type="RefSeq" id="WP_119667558.1">
    <property type="nucleotide sequence ID" value="NZ_QXED01000003.1"/>
</dbReference>
<dbReference type="Gene3D" id="3.10.450.50">
    <property type="match status" value="1"/>
</dbReference>
<accession>A0A418MAF8</accession>
<gene>
    <name evidence="3" type="ORF">DYU11_10055</name>
</gene>
<keyword evidence="4" id="KW-1185">Reference proteome</keyword>
<sequence length="148" mass="16865">MKSLFLSILAILQTLTVFAQTDEEVLQKLEYDWLIAEFKNDTAAIASLMDETFVAVGLTKTYSKQAELDGIFTTMNERIRAGHVVDSLYFDDVRITIYDNTAVVTFISVTKGTIKDVPFANRRTRMYDVWIRKNGVWKAVSSQVTPIR</sequence>
<dbReference type="InterPro" id="IPR032710">
    <property type="entry name" value="NTF2-like_dom_sf"/>
</dbReference>
<dbReference type="Pfam" id="PF14534">
    <property type="entry name" value="DUF4440"/>
    <property type="match status" value="1"/>
</dbReference>
<reference evidence="3 4" key="1">
    <citation type="submission" date="2018-08" db="EMBL/GenBank/DDBJ databases">
        <title>Fibrisoma montanum sp. nov., isolated from Danxia mountain soil.</title>
        <authorList>
            <person name="Huang Y."/>
        </authorList>
    </citation>
    <scope>NUCLEOTIDE SEQUENCE [LARGE SCALE GENOMIC DNA]</scope>
    <source>
        <strain evidence="3 4">HYT19</strain>
    </source>
</reference>
<dbReference type="SUPFAM" id="SSF54427">
    <property type="entry name" value="NTF2-like"/>
    <property type="match status" value="1"/>
</dbReference>
<proteinExistence type="predicted"/>
<evidence type="ECO:0000256" key="1">
    <source>
        <dbReference type="SAM" id="SignalP"/>
    </source>
</evidence>
<feature type="signal peptide" evidence="1">
    <location>
        <begin position="1"/>
        <end position="19"/>
    </location>
</feature>
<name>A0A418MAF8_9BACT</name>
<keyword evidence="1" id="KW-0732">Signal</keyword>
<organism evidence="3 4">
    <name type="scientific">Fibrisoma montanum</name>
    <dbReference type="NCBI Taxonomy" id="2305895"/>
    <lineage>
        <taxon>Bacteria</taxon>
        <taxon>Pseudomonadati</taxon>
        <taxon>Bacteroidota</taxon>
        <taxon>Cytophagia</taxon>
        <taxon>Cytophagales</taxon>
        <taxon>Spirosomataceae</taxon>
        <taxon>Fibrisoma</taxon>
    </lineage>
</organism>
<comment type="caution">
    <text evidence="3">The sequence shown here is derived from an EMBL/GenBank/DDBJ whole genome shotgun (WGS) entry which is preliminary data.</text>
</comment>
<feature type="domain" description="DUF4440" evidence="2">
    <location>
        <begin position="26"/>
        <end position="138"/>
    </location>
</feature>
<protein>
    <submittedName>
        <fullName evidence="3">Nuclear transport factor 2 family protein</fullName>
    </submittedName>
</protein>
<dbReference type="AlphaFoldDB" id="A0A418MAF8"/>